<gene>
    <name evidence="1" type="ORF">DC3_51880</name>
</gene>
<name>A0A511N9P2_DEIC1</name>
<dbReference type="SUPFAM" id="SSF52540">
    <property type="entry name" value="P-loop containing nucleoside triphosphate hydrolases"/>
    <property type="match status" value="1"/>
</dbReference>
<dbReference type="InterPro" id="IPR027417">
    <property type="entry name" value="P-loop_NTPase"/>
</dbReference>
<reference evidence="1 2" key="1">
    <citation type="submission" date="2019-07" db="EMBL/GenBank/DDBJ databases">
        <title>Whole genome shotgun sequence of Deinococcus cellulosilyticus NBRC 106333.</title>
        <authorList>
            <person name="Hosoyama A."/>
            <person name="Uohara A."/>
            <person name="Ohji S."/>
            <person name="Ichikawa N."/>
        </authorList>
    </citation>
    <scope>NUCLEOTIDE SEQUENCE [LARGE SCALE GENOMIC DNA]</scope>
    <source>
        <strain evidence="1 2">NBRC 106333</strain>
    </source>
</reference>
<dbReference type="Gene3D" id="3.40.50.300">
    <property type="entry name" value="P-loop containing nucleotide triphosphate hydrolases"/>
    <property type="match status" value="1"/>
</dbReference>
<evidence type="ECO:0008006" key="3">
    <source>
        <dbReference type="Google" id="ProtNLM"/>
    </source>
</evidence>
<protein>
    <recommendedName>
        <fullName evidence="3">TniB protein</fullName>
    </recommendedName>
</protein>
<evidence type="ECO:0000313" key="2">
    <source>
        <dbReference type="Proteomes" id="UP000321306"/>
    </source>
</evidence>
<comment type="caution">
    <text evidence="1">The sequence shown here is derived from an EMBL/GenBank/DDBJ whole genome shotgun (WGS) entry which is preliminary data.</text>
</comment>
<dbReference type="AlphaFoldDB" id="A0A511N9P2"/>
<proteinExistence type="predicted"/>
<sequence length="266" mass="29977">MSFSREALIESRESAWFLIPERETLLQRLSFLVTDPPRHRERSLALIGPANSGKSRLITQFMKMHPAVFGEELDLKPILLLRMSPLRNTSQLVDRLLALVTPVKVSGNEDARTEHLLNLLDVVGTRVIVLDEFHDVLSVGTQTRHHMLTKIKDLNNAGLRIVPVGTERMVDALSINPEPSTRFTRTKMDALTFEDSLGVALAFFAHLKLEEWTDTYQKAAEMVYVRTSGIIGNQLDVLEDVVLQATQSGAKVTSRLYQDTLERLGF</sequence>
<evidence type="ECO:0000313" key="1">
    <source>
        <dbReference type="EMBL" id="GEM49553.1"/>
    </source>
</evidence>
<accession>A0A511N9P2</accession>
<organism evidence="1 2">
    <name type="scientific">Deinococcus cellulosilyticus (strain DSM 18568 / NBRC 106333 / KACC 11606 / 5516J-15)</name>
    <dbReference type="NCBI Taxonomy" id="1223518"/>
    <lineage>
        <taxon>Bacteria</taxon>
        <taxon>Thermotogati</taxon>
        <taxon>Deinococcota</taxon>
        <taxon>Deinococci</taxon>
        <taxon>Deinococcales</taxon>
        <taxon>Deinococcaceae</taxon>
        <taxon>Deinococcus</taxon>
    </lineage>
</organism>
<dbReference type="Pfam" id="PF05621">
    <property type="entry name" value="TniB"/>
    <property type="match status" value="1"/>
</dbReference>
<dbReference type="EMBL" id="BJXB01000037">
    <property type="protein sequence ID" value="GEM49553.1"/>
    <property type="molecule type" value="Genomic_DNA"/>
</dbReference>
<keyword evidence="2" id="KW-1185">Reference proteome</keyword>
<dbReference type="Proteomes" id="UP000321306">
    <property type="component" value="Unassembled WGS sequence"/>
</dbReference>
<dbReference type="InterPro" id="IPR008868">
    <property type="entry name" value="TniB"/>
</dbReference>
<dbReference type="RefSeq" id="WP_186816266.1">
    <property type="nucleotide sequence ID" value="NZ_BJXB01000037.1"/>
</dbReference>